<dbReference type="InterPro" id="IPR001297">
    <property type="entry name" value="PBS_linker_dom"/>
</dbReference>
<comment type="caution">
    <text evidence="10">The sequence shown here is derived from an EMBL/GenBank/DDBJ whole genome shotgun (WGS) entry which is preliminary data.</text>
</comment>
<dbReference type="GO" id="GO:0031676">
    <property type="term" value="C:plasma membrane-derived thylakoid membrane"/>
    <property type="evidence" value="ECO:0007669"/>
    <property type="project" value="UniProtKB-SubCell"/>
</dbReference>
<evidence type="ECO:0000256" key="7">
    <source>
        <dbReference type="PROSITE-ProRule" id="PRU00775"/>
    </source>
</evidence>
<evidence type="ECO:0000256" key="1">
    <source>
        <dbReference type="ARBA" id="ARBA00004445"/>
    </source>
</evidence>
<dbReference type="PIRSF" id="PIRSF005898">
    <property type="entry name" value="Phycobilisome_CpeC/CpcI"/>
    <property type="match status" value="1"/>
</dbReference>
<dbReference type="Pfam" id="PF00427">
    <property type="entry name" value="PBS_linker_poly"/>
    <property type="match status" value="1"/>
</dbReference>
<evidence type="ECO:0000256" key="4">
    <source>
        <dbReference type="ARBA" id="ARBA00022738"/>
    </source>
</evidence>
<evidence type="ECO:0000256" key="5">
    <source>
        <dbReference type="ARBA" id="ARBA00023078"/>
    </source>
</evidence>
<dbReference type="SMART" id="SM01094">
    <property type="entry name" value="CpcD"/>
    <property type="match status" value="1"/>
</dbReference>
<gene>
    <name evidence="10" type="ORF">BI308_21165</name>
</gene>
<sequence length="263" mass="29440">MGNLTTATLGLDAFEIEPLELRPNADEAELEQIIRAVYKQVLGNQHLMEGDRLSSAESLLRNGDITVRDFVRAVAQSSLYQDLFFHSSPQYRFIELNFKHLLGRAPQSQEEIAEHVQIYNQQGYAAEIDSYIDSEEYVENFGDHVVPYPRSIRSVVGLKNETFNRMFSLLRGPAANDSGNSARLITSIAANVATPIELPAVGNGASYGNTDKRFRIVFSSSKATARLNKLTRQECLVNYSQMSQEVQTIHKRGGKILKITELV</sequence>
<dbReference type="STRING" id="1925591.BI308_21165"/>
<dbReference type="PROSITE" id="PS51441">
    <property type="entry name" value="CPCD_LIKE"/>
    <property type="match status" value="1"/>
</dbReference>
<dbReference type="GO" id="GO:0030089">
    <property type="term" value="C:phycobilisome"/>
    <property type="evidence" value="ECO:0007669"/>
    <property type="project" value="UniProtKB-UniRule"/>
</dbReference>
<keyword evidence="2" id="KW-0602">Photosynthesis</keyword>
<dbReference type="PROSITE" id="PS51445">
    <property type="entry name" value="PBS_LINKER"/>
    <property type="match status" value="1"/>
</dbReference>
<dbReference type="EMBL" id="MLAW01000050">
    <property type="protein sequence ID" value="OJJ19748.1"/>
    <property type="molecule type" value="Genomic_DNA"/>
</dbReference>
<evidence type="ECO:0000313" key="11">
    <source>
        <dbReference type="Proteomes" id="UP000183940"/>
    </source>
</evidence>
<dbReference type="InterPro" id="IPR016470">
    <property type="entry name" value="Phycobilisome"/>
</dbReference>
<evidence type="ECO:0000256" key="3">
    <source>
        <dbReference type="ARBA" id="ARBA00022549"/>
    </source>
</evidence>
<evidence type="ECO:0000256" key="6">
    <source>
        <dbReference type="ARBA" id="ARBA00023136"/>
    </source>
</evidence>
<dbReference type="Pfam" id="PF01383">
    <property type="entry name" value="CpcD"/>
    <property type="match status" value="1"/>
</dbReference>
<feature type="domain" description="CpcD-like" evidence="8">
    <location>
        <begin position="211"/>
        <end position="262"/>
    </location>
</feature>
<keyword evidence="4 7" id="KW-0605">Phycobilisome</keyword>
<accession>A0A1L9QLL4</accession>
<evidence type="ECO:0000256" key="2">
    <source>
        <dbReference type="ARBA" id="ARBA00022531"/>
    </source>
</evidence>
<name>A0A1L9QLL4_9CYAN</name>
<dbReference type="PANTHER" id="PTHR34011:SF6">
    <property type="entry name" value="PHYCOBILIPROTEIN APCE"/>
    <property type="match status" value="1"/>
</dbReference>
<organism evidence="10 11">
    <name type="scientific">Roseofilum reptotaenium AO1-A</name>
    <dbReference type="NCBI Taxonomy" id="1925591"/>
    <lineage>
        <taxon>Bacteria</taxon>
        <taxon>Bacillati</taxon>
        <taxon>Cyanobacteriota</taxon>
        <taxon>Cyanophyceae</taxon>
        <taxon>Desertifilales</taxon>
        <taxon>Desertifilaceae</taxon>
        <taxon>Roseofilum</taxon>
    </lineage>
</organism>
<comment type="subcellular location">
    <subcellularLocation>
        <location evidence="1">Cellular thylakoid membrane</location>
        <topology evidence="1">Peripheral membrane protein</topology>
        <orientation evidence="1">Cytoplasmic side</orientation>
    </subcellularLocation>
</comment>
<dbReference type="Proteomes" id="UP000183940">
    <property type="component" value="Unassembled WGS sequence"/>
</dbReference>
<dbReference type="AlphaFoldDB" id="A0A1L9QLL4"/>
<dbReference type="PANTHER" id="PTHR34011">
    <property type="entry name" value="PHYCOBILISOME 32.1 KDA LINKER POLYPEPTIDE, PHYCOCYANIN-ASSOCIATED, ROD 2-RELATED"/>
    <property type="match status" value="1"/>
</dbReference>
<proteinExistence type="inferred from homology"/>
<evidence type="ECO:0000259" key="8">
    <source>
        <dbReference type="PROSITE" id="PS51441"/>
    </source>
</evidence>
<keyword evidence="5" id="KW-0793">Thylakoid</keyword>
<dbReference type="InterPro" id="IPR038255">
    <property type="entry name" value="PBS_linker_sf"/>
</dbReference>
<dbReference type="InterPro" id="IPR008213">
    <property type="entry name" value="CpcD-like_dom"/>
</dbReference>
<feature type="domain" description="PBS-linker" evidence="9">
    <location>
        <begin position="1"/>
        <end position="178"/>
    </location>
</feature>
<evidence type="ECO:0000259" key="9">
    <source>
        <dbReference type="PROSITE" id="PS51445"/>
    </source>
</evidence>
<evidence type="ECO:0000313" key="10">
    <source>
        <dbReference type="EMBL" id="OJJ19748.1"/>
    </source>
</evidence>
<protein>
    <submittedName>
        <fullName evidence="10">Photosystem I reaction center subunit XII</fullName>
    </submittedName>
</protein>
<comment type="similarity">
    <text evidence="7">Belongs to the phycobilisome linker protein family.</text>
</comment>
<keyword evidence="6" id="KW-0472">Membrane</keyword>
<reference evidence="10" key="1">
    <citation type="submission" date="2016-10" db="EMBL/GenBank/DDBJ databases">
        <title>CRISPR-Cas defence system in Roseofilum reptotaenium: evidence of a bacteriophage-cyanobacterium arms race in the coral black band disease.</title>
        <authorList>
            <person name="Buerger P."/>
            <person name="Wood-Charlson E.M."/>
            <person name="Weynberg K.D."/>
            <person name="Willis B."/>
            <person name="Van Oppen M.J."/>
        </authorList>
    </citation>
    <scope>NUCLEOTIDE SEQUENCE [LARGE SCALE GENOMIC DNA]</scope>
    <source>
        <strain evidence="10">AO1-A</strain>
    </source>
</reference>
<dbReference type="GO" id="GO:0015979">
    <property type="term" value="P:photosynthesis"/>
    <property type="evidence" value="ECO:0007669"/>
    <property type="project" value="UniProtKB-KW"/>
</dbReference>
<keyword evidence="3" id="KW-0042">Antenna complex</keyword>
<dbReference type="Gene3D" id="1.10.3130.20">
    <property type="entry name" value="Phycobilisome linker domain"/>
    <property type="match status" value="1"/>
</dbReference>
<keyword evidence="11" id="KW-1185">Reference proteome</keyword>